<dbReference type="Proteomes" id="UP000195602">
    <property type="component" value="Unassembled WGS sequence"/>
</dbReference>
<dbReference type="EMBL" id="LYUB02000001">
    <property type="protein sequence ID" value="OVF11244.1"/>
    <property type="molecule type" value="Genomic_DNA"/>
</dbReference>
<reference evidence="1 2" key="1">
    <citation type="submission" date="2017-04" db="EMBL/GenBank/DDBJ databases">
        <title>Draft genome of the yeast Clavispora lusitaniae type strain CBS 6936.</title>
        <authorList>
            <person name="Durrens P."/>
            <person name="Klopp C."/>
            <person name="Biteau N."/>
            <person name="Fitton-Ouhabi V."/>
            <person name="Dementhon K."/>
            <person name="Accoceberry I."/>
            <person name="Sherman D.J."/>
            <person name="Noel T."/>
        </authorList>
    </citation>
    <scope>NUCLEOTIDE SEQUENCE [LARGE SCALE GENOMIC DNA]</scope>
    <source>
        <strain evidence="1 2">CBS 6936</strain>
    </source>
</reference>
<sequence>MRHSRTSADFDPHDLAAFVSVIKNDCKLYPSESVATTITGCKSVLQEADYTYSAYRCSSFVAHLLGCLPYVYGYQNDPLPEAHDVKAALVDFLYTMFTKISPTSLPLTEQLVAILAQTVFCFRFGPDADSKPDFTLFASLTRICTTKKLIHSHAFMDSFCVCPVPVVEAILDVLYHYCTTYDSNCVTQTSTKVLACLVVFDDEHATNHFWLQNWTNA</sequence>
<organism evidence="1 2">
    <name type="scientific">Clavispora lusitaniae</name>
    <name type="common">Candida lusitaniae</name>
    <dbReference type="NCBI Taxonomy" id="36911"/>
    <lineage>
        <taxon>Eukaryota</taxon>
        <taxon>Fungi</taxon>
        <taxon>Dikarya</taxon>
        <taxon>Ascomycota</taxon>
        <taxon>Saccharomycotina</taxon>
        <taxon>Pichiomycetes</taxon>
        <taxon>Metschnikowiaceae</taxon>
        <taxon>Clavispora</taxon>
    </lineage>
</organism>
<dbReference type="AlphaFoldDB" id="A0AA91Q4P3"/>
<proteinExistence type="predicted"/>
<evidence type="ECO:0000313" key="1">
    <source>
        <dbReference type="EMBL" id="OVF11244.1"/>
    </source>
</evidence>
<name>A0AA91Q4P3_CLALS</name>
<gene>
    <name evidence="1" type="ORF">A9F13_01g07304</name>
</gene>
<dbReference type="KEGG" id="clus:A9F13_01g07304"/>
<evidence type="ECO:0000313" key="2">
    <source>
        <dbReference type="Proteomes" id="UP000195602"/>
    </source>
</evidence>
<protein>
    <submittedName>
        <fullName evidence="1">Uncharacterized protein</fullName>
    </submittedName>
</protein>
<accession>A0AA91Q4P3</accession>
<comment type="caution">
    <text evidence="1">The sequence shown here is derived from an EMBL/GenBank/DDBJ whole genome shotgun (WGS) entry which is preliminary data.</text>
</comment>